<protein>
    <submittedName>
        <fullName evidence="4">Transmembrane protein 119-like</fullName>
    </submittedName>
</protein>
<feature type="region of interest" description="Disordered" evidence="1">
    <location>
        <begin position="69"/>
        <end position="93"/>
    </location>
</feature>
<accession>A0A8U0QIK0</accession>
<dbReference type="GO" id="GO:0033690">
    <property type="term" value="P:positive regulation of osteoblast proliferation"/>
    <property type="evidence" value="ECO:0007669"/>
    <property type="project" value="TreeGrafter"/>
</dbReference>
<feature type="region of interest" description="Disordered" evidence="1">
    <location>
        <begin position="166"/>
        <end position="227"/>
    </location>
</feature>
<feature type="compositionally biased region" description="Basic and acidic residues" evidence="1">
    <location>
        <begin position="186"/>
        <end position="197"/>
    </location>
</feature>
<evidence type="ECO:0000256" key="2">
    <source>
        <dbReference type="SAM" id="Phobius"/>
    </source>
</evidence>
<dbReference type="Pfam" id="PF15724">
    <property type="entry name" value="TMEM119"/>
    <property type="match status" value="1"/>
</dbReference>
<feature type="compositionally biased region" description="Low complexity" evidence="1">
    <location>
        <begin position="82"/>
        <end position="93"/>
    </location>
</feature>
<dbReference type="PANTHER" id="PTHR28645">
    <property type="entry name" value="TRANSMEMBRANE PROTEIN 119"/>
    <property type="match status" value="1"/>
</dbReference>
<dbReference type="KEGG" id="snh:120043113"/>
<keyword evidence="3" id="KW-1185">Reference proteome</keyword>
<keyword evidence="2" id="KW-0472">Membrane</keyword>
<feature type="compositionally biased region" description="Polar residues" evidence="1">
    <location>
        <begin position="289"/>
        <end position="302"/>
    </location>
</feature>
<dbReference type="GeneID" id="120043113"/>
<dbReference type="InterPro" id="IPR031453">
    <property type="entry name" value="TMEM119"/>
</dbReference>
<dbReference type="GO" id="GO:0005886">
    <property type="term" value="C:plasma membrane"/>
    <property type="evidence" value="ECO:0007669"/>
    <property type="project" value="TreeGrafter"/>
</dbReference>
<dbReference type="Proteomes" id="UP000808372">
    <property type="component" value="Chromosome 3"/>
</dbReference>
<reference evidence="4" key="1">
    <citation type="submission" date="2025-08" db="UniProtKB">
        <authorList>
            <consortium name="RefSeq"/>
        </authorList>
    </citation>
    <scope>IDENTIFICATION</scope>
    <source>
        <tissue evidence="4">White muscle</tissue>
    </source>
</reference>
<gene>
    <name evidence="4" type="primary">LOC120043113</name>
</gene>
<dbReference type="GO" id="GO:0045669">
    <property type="term" value="P:positive regulation of osteoblast differentiation"/>
    <property type="evidence" value="ECO:0007669"/>
    <property type="project" value="TreeGrafter"/>
</dbReference>
<feature type="region of interest" description="Disordered" evidence="1">
    <location>
        <begin position="241"/>
        <end position="327"/>
    </location>
</feature>
<feature type="transmembrane region" description="Helical" evidence="2">
    <location>
        <begin position="114"/>
        <end position="137"/>
    </location>
</feature>
<keyword evidence="2" id="KW-1133">Transmembrane helix</keyword>
<feature type="compositionally biased region" description="Polar residues" evidence="1">
    <location>
        <begin position="262"/>
        <end position="276"/>
    </location>
</feature>
<keyword evidence="2" id="KW-0812">Transmembrane</keyword>
<sequence length="327" mass="36113">MHSSESREVREAALFDIHARDQWVLQEMMFLMALHLIGLLVTLWSSSPSLATPLPFNISLEGSAEGEELDSLIDTPSPPATSGPTSESSTTSHGSTHVEHFLLSQMVHFLQDNLFLILVFFTLFITIFLILCCACIMSRKRKINAYYPSSFPSKMYVDQGDKTGGTKLFNEVSEKPSNRQQAEPVDSSKKLHHDIMKAAKNLRTLSKPPLGEREGKDPTQISAVAEKSHEVNVQAVGEIIEKDNQPSNPPELSEEEECQLSVNEAQHSSCPEQSEILTGLKKDDESFTGAESPSGQGHSQAQQEEDRQEDSTVTLSIPLITGEKTAF</sequence>
<organism evidence="3 4">
    <name type="scientific">Salvelinus namaycush</name>
    <name type="common">Lake trout</name>
    <name type="synonym">Salmo namaycush</name>
    <dbReference type="NCBI Taxonomy" id="8040"/>
    <lineage>
        <taxon>Eukaryota</taxon>
        <taxon>Metazoa</taxon>
        <taxon>Chordata</taxon>
        <taxon>Craniata</taxon>
        <taxon>Vertebrata</taxon>
        <taxon>Euteleostomi</taxon>
        <taxon>Actinopterygii</taxon>
        <taxon>Neopterygii</taxon>
        <taxon>Teleostei</taxon>
        <taxon>Protacanthopterygii</taxon>
        <taxon>Salmoniformes</taxon>
        <taxon>Salmonidae</taxon>
        <taxon>Salmoninae</taxon>
        <taxon>Salvelinus</taxon>
    </lineage>
</organism>
<dbReference type="RefSeq" id="XP_038843765.1">
    <property type="nucleotide sequence ID" value="XM_038987837.1"/>
</dbReference>
<dbReference type="GO" id="GO:0001503">
    <property type="term" value="P:ossification"/>
    <property type="evidence" value="ECO:0007669"/>
    <property type="project" value="InterPro"/>
</dbReference>
<feature type="transmembrane region" description="Helical" evidence="2">
    <location>
        <begin position="28"/>
        <end position="46"/>
    </location>
</feature>
<name>A0A8U0QIK0_SALNM</name>
<evidence type="ECO:0000313" key="4">
    <source>
        <dbReference type="RefSeq" id="XP_038843765.1"/>
    </source>
</evidence>
<proteinExistence type="predicted"/>
<dbReference type="AlphaFoldDB" id="A0A8U0QIK0"/>
<dbReference type="GO" id="GO:0030501">
    <property type="term" value="P:positive regulation of bone mineralization"/>
    <property type="evidence" value="ECO:0007669"/>
    <property type="project" value="TreeGrafter"/>
</dbReference>
<dbReference type="PANTHER" id="PTHR28645:SF1">
    <property type="entry name" value="TRANSMEMBRANE PROTEIN 119"/>
    <property type="match status" value="1"/>
</dbReference>
<evidence type="ECO:0000313" key="3">
    <source>
        <dbReference type="Proteomes" id="UP000808372"/>
    </source>
</evidence>
<evidence type="ECO:0000256" key="1">
    <source>
        <dbReference type="SAM" id="MobiDB-lite"/>
    </source>
</evidence>